<dbReference type="Gene3D" id="3.90.1300.10">
    <property type="entry name" value="Amidase signature (AS) domain"/>
    <property type="match status" value="1"/>
</dbReference>
<sequence>MSPADPPFTGPGLCRLTACAVVDLLKSGEVSSRDLIEASLSRIATTSPAINAMVTPCPDRARRAADPANPASLLAGLPIGIKDLTPVAGVRSTCGTPALADHVPDTSDPMVLRLEANGAVILGKTNTPEMGAGPIPSIRSSA</sequence>
<name>A0A239IVB4_9RHOB</name>
<dbReference type="GO" id="GO:0003824">
    <property type="term" value="F:catalytic activity"/>
    <property type="evidence" value="ECO:0007669"/>
    <property type="project" value="InterPro"/>
</dbReference>
<dbReference type="Pfam" id="PF01425">
    <property type="entry name" value="Amidase"/>
    <property type="match status" value="1"/>
</dbReference>
<protein>
    <submittedName>
        <fullName evidence="2">Amidase</fullName>
    </submittedName>
</protein>
<proteinExistence type="predicted"/>
<accession>A0A239IVB4</accession>
<reference evidence="2 3" key="1">
    <citation type="submission" date="2017-06" db="EMBL/GenBank/DDBJ databases">
        <authorList>
            <person name="Kim H.J."/>
            <person name="Triplett B.A."/>
        </authorList>
    </citation>
    <scope>NUCLEOTIDE SEQUENCE [LARGE SCALE GENOMIC DNA]</scope>
    <source>
        <strain evidence="2 3">DSM 11445</strain>
    </source>
</reference>
<dbReference type="InterPro" id="IPR000120">
    <property type="entry name" value="Amidase"/>
</dbReference>
<dbReference type="Proteomes" id="UP000198440">
    <property type="component" value="Unassembled WGS sequence"/>
</dbReference>
<dbReference type="InterPro" id="IPR023631">
    <property type="entry name" value="Amidase_dom"/>
</dbReference>
<gene>
    <name evidence="2" type="ORF">SAMN04488078_104621</name>
</gene>
<dbReference type="InterPro" id="IPR036928">
    <property type="entry name" value="AS_sf"/>
</dbReference>
<dbReference type="PANTHER" id="PTHR11895:SF76">
    <property type="entry name" value="INDOLEACETAMIDE HYDROLASE"/>
    <property type="match status" value="1"/>
</dbReference>
<dbReference type="AlphaFoldDB" id="A0A239IVB4"/>
<dbReference type="SUPFAM" id="SSF75304">
    <property type="entry name" value="Amidase signature (AS) enzymes"/>
    <property type="match status" value="1"/>
</dbReference>
<evidence type="ECO:0000313" key="3">
    <source>
        <dbReference type="Proteomes" id="UP000198440"/>
    </source>
</evidence>
<feature type="domain" description="Amidase" evidence="1">
    <location>
        <begin position="34"/>
        <end position="133"/>
    </location>
</feature>
<organism evidence="2 3">
    <name type="scientific">Antarctobacter heliothermus</name>
    <dbReference type="NCBI Taxonomy" id="74033"/>
    <lineage>
        <taxon>Bacteria</taxon>
        <taxon>Pseudomonadati</taxon>
        <taxon>Pseudomonadota</taxon>
        <taxon>Alphaproteobacteria</taxon>
        <taxon>Rhodobacterales</taxon>
        <taxon>Roseobacteraceae</taxon>
        <taxon>Antarctobacter</taxon>
    </lineage>
</organism>
<evidence type="ECO:0000313" key="2">
    <source>
        <dbReference type="EMBL" id="SNS97519.1"/>
    </source>
</evidence>
<evidence type="ECO:0000259" key="1">
    <source>
        <dbReference type="Pfam" id="PF01425"/>
    </source>
</evidence>
<dbReference type="RefSeq" id="WP_281256117.1">
    <property type="nucleotide sequence ID" value="NZ_FZON01000046.1"/>
</dbReference>
<dbReference type="EMBL" id="FZON01000046">
    <property type="protein sequence ID" value="SNS97519.1"/>
    <property type="molecule type" value="Genomic_DNA"/>
</dbReference>
<dbReference type="PANTHER" id="PTHR11895">
    <property type="entry name" value="TRANSAMIDASE"/>
    <property type="match status" value="1"/>
</dbReference>